<dbReference type="Proteomes" id="UP000566819">
    <property type="component" value="Unassembled WGS sequence"/>
</dbReference>
<dbReference type="GO" id="GO:0005506">
    <property type="term" value="F:iron ion binding"/>
    <property type="evidence" value="ECO:0007669"/>
    <property type="project" value="InterPro"/>
</dbReference>
<dbReference type="GO" id="GO:0020037">
    <property type="term" value="F:heme binding"/>
    <property type="evidence" value="ECO:0007669"/>
    <property type="project" value="InterPro"/>
</dbReference>
<evidence type="ECO:0000256" key="4">
    <source>
        <dbReference type="ARBA" id="ARBA00023004"/>
    </source>
</evidence>
<dbReference type="GO" id="GO:0016705">
    <property type="term" value="F:oxidoreductase activity, acting on paired donors, with incorporation or reduction of molecular oxygen"/>
    <property type="evidence" value="ECO:0007669"/>
    <property type="project" value="InterPro"/>
</dbReference>
<evidence type="ECO:0008006" key="8">
    <source>
        <dbReference type="Google" id="ProtNLM"/>
    </source>
</evidence>
<keyword evidence="4 5" id="KW-0408">Iron</keyword>
<protein>
    <recommendedName>
        <fullName evidence="8">Cytochrome P450</fullName>
    </recommendedName>
</protein>
<dbReference type="PANTHER" id="PTHR24305:SF166">
    <property type="entry name" value="CYTOCHROME P450 12A4, MITOCHONDRIAL-RELATED"/>
    <property type="match status" value="1"/>
</dbReference>
<dbReference type="InterPro" id="IPR002403">
    <property type="entry name" value="Cyt_P450_E_grp-IV"/>
</dbReference>
<feature type="binding site" description="axial binding residue" evidence="5">
    <location>
        <position position="245"/>
    </location>
    <ligand>
        <name>heme</name>
        <dbReference type="ChEBI" id="CHEBI:30413"/>
    </ligand>
    <ligandPart>
        <name>Fe</name>
        <dbReference type="ChEBI" id="CHEBI:18248"/>
    </ligandPart>
</feature>
<name>A0A8H4R8L2_9HELO</name>
<dbReference type="OrthoDB" id="3934656at2759"/>
<comment type="caution">
    <text evidence="6">The sequence shown here is derived from an EMBL/GenBank/DDBJ whole genome shotgun (WGS) entry which is preliminary data.</text>
</comment>
<dbReference type="EMBL" id="JAAMPI010001763">
    <property type="protein sequence ID" value="KAF4624126.1"/>
    <property type="molecule type" value="Genomic_DNA"/>
</dbReference>
<comment type="similarity">
    <text evidence="2">Belongs to the cytochrome P450 family.</text>
</comment>
<dbReference type="Gene3D" id="1.10.630.10">
    <property type="entry name" value="Cytochrome P450"/>
    <property type="match status" value="1"/>
</dbReference>
<dbReference type="SUPFAM" id="SSF48264">
    <property type="entry name" value="Cytochrome P450"/>
    <property type="match status" value="1"/>
</dbReference>
<keyword evidence="5" id="KW-0349">Heme</keyword>
<dbReference type="AlphaFoldDB" id="A0A8H4R8L2"/>
<keyword evidence="3 5" id="KW-0479">Metal-binding</keyword>
<dbReference type="PANTHER" id="PTHR24305">
    <property type="entry name" value="CYTOCHROME P450"/>
    <property type="match status" value="1"/>
</dbReference>
<organism evidence="6 7">
    <name type="scientific">Cudoniella acicularis</name>
    <dbReference type="NCBI Taxonomy" id="354080"/>
    <lineage>
        <taxon>Eukaryota</taxon>
        <taxon>Fungi</taxon>
        <taxon>Dikarya</taxon>
        <taxon>Ascomycota</taxon>
        <taxon>Pezizomycotina</taxon>
        <taxon>Leotiomycetes</taxon>
        <taxon>Helotiales</taxon>
        <taxon>Tricladiaceae</taxon>
        <taxon>Cudoniella</taxon>
    </lineage>
</organism>
<evidence type="ECO:0000256" key="1">
    <source>
        <dbReference type="ARBA" id="ARBA00001971"/>
    </source>
</evidence>
<dbReference type="Pfam" id="PF00067">
    <property type="entry name" value="p450"/>
    <property type="match status" value="1"/>
</dbReference>
<keyword evidence="7" id="KW-1185">Reference proteome</keyword>
<sequence length="299" mass="33978">MKSHSDFNGWIYSFKTITGFAAILGQIPEVCPFTLGNDTVMSFLRRFQTFPDPTQQFIVEIEKQILKHDSEHHTCGKSFICEVLSGRSTSKDQESEHAEATNILFETFFAAAAEIAVTLGTVFYCLLTNFDAYERLVAILRAPTWPKSLELTPEKAAYLESLRLYPSYSPPMERIVPSQGIEAGGYHIPAGNIVSVPQYMAHRDVSIFGEDIEVFRPERWFEADESSLRRMENNFLAFGKGTGVCVGRDLAMLEIRSCLFGLLQRFDFELVSKKPLPRITMYWMLDHVNFKVCLSHACK</sequence>
<proteinExistence type="inferred from homology"/>
<evidence type="ECO:0000256" key="2">
    <source>
        <dbReference type="ARBA" id="ARBA00010617"/>
    </source>
</evidence>
<evidence type="ECO:0000256" key="5">
    <source>
        <dbReference type="PIRSR" id="PIRSR602403-1"/>
    </source>
</evidence>
<evidence type="ECO:0000313" key="6">
    <source>
        <dbReference type="EMBL" id="KAF4624126.1"/>
    </source>
</evidence>
<comment type="cofactor">
    <cofactor evidence="1 5">
        <name>heme</name>
        <dbReference type="ChEBI" id="CHEBI:30413"/>
    </cofactor>
</comment>
<evidence type="ECO:0000256" key="3">
    <source>
        <dbReference type="ARBA" id="ARBA00022723"/>
    </source>
</evidence>
<accession>A0A8H4R8L2</accession>
<dbReference type="GO" id="GO:0004497">
    <property type="term" value="F:monooxygenase activity"/>
    <property type="evidence" value="ECO:0007669"/>
    <property type="project" value="InterPro"/>
</dbReference>
<evidence type="ECO:0000313" key="7">
    <source>
        <dbReference type="Proteomes" id="UP000566819"/>
    </source>
</evidence>
<gene>
    <name evidence="6" type="ORF">G7Y89_g14047</name>
</gene>
<reference evidence="6 7" key="1">
    <citation type="submission" date="2020-03" db="EMBL/GenBank/DDBJ databases">
        <title>Draft Genome Sequence of Cudoniella acicularis.</title>
        <authorList>
            <person name="Buettner E."/>
            <person name="Kellner H."/>
        </authorList>
    </citation>
    <scope>NUCLEOTIDE SEQUENCE [LARGE SCALE GENOMIC DNA]</scope>
    <source>
        <strain evidence="6 7">DSM 108380</strain>
    </source>
</reference>
<dbReference type="InterPro" id="IPR001128">
    <property type="entry name" value="Cyt_P450"/>
</dbReference>
<dbReference type="InterPro" id="IPR050121">
    <property type="entry name" value="Cytochrome_P450_monoxygenase"/>
</dbReference>
<dbReference type="InterPro" id="IPR036396">
    <property type="entry name" value="Cyt_P450_sf"/>
</dbReference>
<dbReference type="PRINTS" id="PR00465">
    <property type="entry name" value="EP450IV"/>
</dbReference>